<dbReference type="InterPro" id="IPR000742">
    <property type="entry name" value="EGF"/>
</dbReference>
<reference evidence="9" key="1">
    <citation type="submission" date="2021-02" db="EMBL/GenBank/DDBJ databases">
        <authorList>
            <person name="Nowell W R."/>
        </authorList>
    </citation>
    <scope>NUCLEOTIDE SEQUENCE</scope>
</reference>
<evidence type="ECO:0000313" key="9">
    <source>
        <dbReference type="EMBL" id="CAF1658992.1"/>
    </source>
</evidence>
<dbReference type="InterPro" id="IPR050685">
    <property type="entry name" value="LDLR"/>
</dbReference>
<evidence type="ECO:0000256" key="7">
    <source>
        <dbReference type="PROSITE-ProRule" id="PRU00124"/>
    </source>
</evidence>
<feature type="disulfide bond" evidence="7">
    <location>
        <begin position="42"/>
        <end position="57"/>
    </location>
</feature>
<dbReference type="AlphaFoldDB" id="A0A816FCJ0"/>
<dbReference type="GO" id="GO:0005886">
    <property type="term" value="C:plasma membrane"/>
    <property type="evidence" value="ECO:0007669"/>
    <property type="project" value="TreeGrafter"/>
</dbReference>
<evidence type="ECO:0000256" key="3">
    <source>
        <dbReference type="ARBA" id="ARBA00022737"/>
    </source>
</evidence>
<evidence type="ECO:0000256" key="1">
    <source>
        <dbReference type="ARBA" id="ARBA00004167"/>
    </source>
</evidence>
<dbReference type="SUPFAM" id="SSF57424">
    <property type="entry name" value="LDL receptor-like module"/>
    <property type="match status" value="2"/>
</dbReference>
<keyword evidence="3" id="KW-0677">Repeat</keyword>
<comment type="subcellular location">
    <subcellularLocation>
        <location evidence="1">Membrane</location>
        <topology evidence="1">Single-pass membrane protein</topology>
    </subcellularLocation>
</comment>
<dbReference type="EMBL" id="CAJNOR010011092">
    <property type="protein sequence ID" value="CAF1658992.1"/>
    <property type="molecule type" value="Genomic_DNA"/>
</dbReference>
<dbReference type="PANTHER" id="PTHR24270">
    <property type="entry name" value="LOW-DENSITY LIPOPROTEIN RECEPTOR-RELATED"/>
    <property type="match status" value="1"/>
</dbReference>
<name>A0A816FCJ0_ADIRI</name>
<dbReference type="GO" id="GO:0016192">
    <property type="term" value="P:vesicle-mediated transport"/>
    <property type="evidence" value="ECO:0007669"/>
    <property type="project" value="UniProtKB-ARBA"/>
</dbReference>
<evidence type="ECO:0000313" key="10">
    <source>
        <dbReference type="Proteomes" id="UP000663828"/>
    </source>
</evidence>
<feature type="non-terminal residue" evidence="9">
    <location>
        <position position="1"/>
    </location>
</feature>
<keyword evidence="4" id="KW-1133">Transmembrane helix</keyword>
<keyword evidence="2" id="KW-0812">Transmembrane</keyword>
<evidence type="ECO:0000256" key="6">
    <source>
        <dbReference type="ARBA" id="ARBA00023157"/>
    </source>
</evidence>
<dbReference type="PROSITE" id="PS00022">
    <property type="entry name" value="EGF_1"/>
    <property type="match status" value="1"/>
</dbReference>
<keyword evidence="10" id="KW-1185">Reference proteome</keyword>
<accession>A0A816FCJ0</accession>
<dbReference type="InterPro" id="IPR036055">
    <property type="entry name" value="LDL_receptor-like_sf"/>
</dbReference>
<evidence type="ECO:0000256" key="2">
    <source>
        <dbReference type="ARBA" id="ARBA00022692"/>
    </source>
</evidence>
<gene>
    <name evidence="9" type="ORF">XAT740_LOCUS56480</name>
</gene>
<keyword evidence="6 7" id="KW-1015">Disulfide bond</keyword>
<sequence>RKNEKKGKHTTNDLLSITNGTCYIMDCEECNSVICLDWREICDGKIDCSNGLDEYHCYNLEKNECNPDSEYRYSNGQCIDKILYRNHYYDCMDDSDETVFLSKSCNFFDPLMHCENYPCHSLLFSCGDGHCYNGPNVQSTDRCETQRDRLYFNQMPSSTLILYSHIHLIYNDMKPELIRFNQTSNELTCRLYNTFTDEKYTNFDDMLKDVKRFVRSCSLLQQNSHNCSLFQCNDQSKCLSYHRLLDGVADCANEEDEYHPNSCSFQIPYRFACDNGTRCISQRLVFDRILHCSDKDDGHARHFHACRDHMTDQCRTYQGKAPRFDFTFSELCNGIIDRMSNISNDTDESHCDKTEWPCSTYYNDCNHVWNCPDGSDGLNTCLGFNGKLTFLHCNNTMHFCLDIQHGFPICLPKERANDGIINCVGSIDEQEFCRLKYPGKSIRGFRCNESDICIQRHQICNCHQDCPNNDDETTACVWLNNGQATSCDPNKFRCRDGRYTDNNNCNDLRLCSDGEHNLFCQQCNVGIYVRTTTNPPEFFCLCTSYYYGDRCQFQRKRITIMLKLDIGNFIDNHIPIFKFVILLVRHNTTSSILFHEQFIYTPQKHCLPRYTTELLYPITDLSLSFLNHSIYIHVFIANTLQHFVSWHFPVSFEFLPVRRIVKQLLVMNISKFTSTVTIDFPNCTSCSNDSLCLGYDIDLDREICLCPWHRTGRRCLITFNPCRNYSCNDHGSIDQFICDCYPTKNFFE</sequence>
<protein>
    <recommendedName>
        <fullName evidence="8">EGF-like domain-containing protein</fullName>
    </recommendedName>
</protein>
<keyword evidence="5" id="KW-0472">Membrane</keyword>
<dbReference type="PROSITE" id="PS50068">
    <property type="entry name" value="LDLRA_2"/>
    <property type="match status" value="3"/>
</dbReference>
<proteinExistence type="predicted"/>
<evidence type="ECO:0000256" key="4">
    <source>
        <dbReference type="ARBA" id="ARBA00022989"/>
    </source>
</evidence>
<feature type="disulfide bond" evidence="7">
    <location>
        <begin position="30"/>
        <end position="48"/>
    </location>
</feature>
<feature type="domain" description="EGF-like" evidence="8">
    <location>
        <begin position="704"/>
        <end position="715"/>
    </location>
</feature>
<dbReference type="PRINTS" id="PR00261">
    <property type="entry name" value="LDLRECEPTOR"/>
</dbReference>
<evidence type="ECO:0000256" key="5">
    <source>
        <dbReference type="ARBA" id="ARBA00023136"/>
    </source>
</evidence>
<organism evidence="9 10">
    <name type="scientific">Adineta ricciae</name>
    <name type="common">Rotifer</name>
    <dbReference type="NCBI Taxonomy" id="249248"/>
    <lineage>
        <taxon>Eukaryota</taxon>
        <taxon>Metazoa</taxon>
        <taxon>Spiralia</taxon>
        <taxon>Gnathifera</taxon>
        <taxon>Rotifera</taxon>
        <taxon>Eurotatoria</taxon>
        <taxon>Bdelloidea</taxon>
        <taxon>Adinetida</taxon>
        <taxon>Adinetidae</taxon>
        <taxon>Adineta</taxon>
    </lineage>
</organism>
<dbReference type="Proteomes" id="UP000663828">
    <property type="component" value="Unassembled WGS sequence"/>
</dbReference>
<comment type="caution">
    <text evidence="7">Lacks conserved residue(s) required for the propagation of feature annotation.</text>
</comment>
<comment type="caution">
    <text evidence="9">The sequence shown here is derived from an EMBL/GenBank/DDBJ whole genome shotgun (WGS) entry which is preliminary data.</text>
</comment>
<dbReference type="InterPro" id="IPR002172">
    <property type="entry name" value="LDrepeatLR_classA_rpt"/>
</dbReference>
<dbReference type="SMART" id="SM00192">
    <property type="entry name" value="LDLa"/>
    <property type="match status" value="6"/>
</dbReference>
<evidence type="ECO:0000259" key="8">
    <source>
        <dbReference type="PROSITE" id="PS00022"/>
    </source>
</evidence>